<dbReference type="OrthoDB" id="6194540at2"/>
<protein>
    <submittedName>
        <fullName evidence="3">Hemolysin</fullName>
    </submittedName>
</protein>
<dbReference type="Gene3D" id="3.30.110.130">
    <property type="entry name" value="Hemolytic toxin, N-terminal domain"/>
    <property type="match status" value="1"/>
</dbReference>
<organism evidence="3 4">
    <name type="scientific">Photobacterium damselae</name>
    <dbReference type="NCBI Taxonomy" id="38293"/>
    <lineage>
        <taxon>Bacteria</taxon>
        <taxon>Pseudomonadati</taxon>
        <taxon>Pseudomonadota</taxon>
        <taxon>Gammaproteobacteria</taxon>
        <taxon>Vibrionales</taxon>
        <taxon>Vibrionaceae</taxon>
        <taxon>Photobacterium</taxon>
    </lineage>
</organism>
<proteinExistence type="predicted"/>
<dbReference type="CDD" id="cd23423">
    <property type="entry name" value="beta-trefoil_Ricin_hemolysin"/>
    <property type="match status" value="1"/>
</dbReference>
<dbReference type="Gene3D" id="2.70.240.20">
    <property type="entry name" value="Leukocidin/Hemolysin toxin, cytolysin domain"/>
    <property type="match status" value="1"/>
</dbReference>
<feature type="domain" description="Ricin B lectin" evidence="2">
    <location>
        <begin position="480"/>
        <end position="591"/>
    </location>
</feature>
<dbReference type="InterPro" id="IPR044883">
    <property type="entry name" value="Hemolysin_pre-stem_dom_sf"/>
</dbReference>
<dbReference type="InterPro" id="IPR000772">
    <property type="entry name" value="Ricin_B_lectin"/>
</dbReference>
<dbReference type="Pfam" id="PF12563">
    <property type="entry name" value="Hemolysin_N"/>
    <property type="match status" value="1"/>
</dbReference>
<dbReference type="GO" id="GO:0005576">
    <property type="term" value="C:extracellular region"/>
    <property type="evidence" value="ECO:0007669"/>
    <property type="project" value="InterPro"/>
</dbReference>
<dbReference type="InterPro" id="IPR035992">
    <property type="entry name" value="Ricin_B-like_lectins"/>
</dbReference>
<dbReference type="AlphaFoldDB" id="A0A2T3Q2M8"/>
<dbReference type="Gene3D" id="6.20.40.20">
    <property type="entry name" value="Leukocidin/Hemolysin toxin, pre-stem domain"/>
    <property type="match status" value="1"/>
</dbReference>
<dbReference type="InterPro" id="IPR036435">
    <property type="entry name" value="Leukocidin/porin_MspA_sf"/>
</dbReference>
<name>A0A2T3Q2M8_PHODM</name>
<evidence type="ECO:0000259" key="2">
    <source>
        <dbReference type="SMART" id="SM00458"/>
    </source>
</evidence>
<sequence length="603" mass="68046">MKIRKLYSCILLGLSSLSASAIAEVDNYSTPADVVSILSSVKNPDRIVYINMKQEELSTYDSILEDIINNDKQYIFDLSFDSDEEKANIQKKFKDLMGVKFDSNFIVVTGYKNQLMYTPISDTNDRMISILDHEAKSDDISKFPRALALSSGKVASDQSISLPHVSFYLNVNKEITDQECTFRNSLIWDRGSRSFCKNGNISLIYQVILERSLSFGTNGVATPDAKIVRISLDDNTTGAGIHLNDTLTHKSYWANYQVVSGWAREWSASAIAQDYLFDISTSNEKAQILKTFPRENINSNYNINESSGFTIGVTGGAEVSKDGPKASLQASASYSQSKSLSFNTQDYRVEKNSTSAQNVSFRWAREQYPNSESLLDKWTNPVWSEDYPANLKKVQPLSYASFVPKLDVIYKASPNETGKTQFTIDSSVNIMPLYNRAWFYFYGVGAHQTYYGVDDQPLRRVNKAISFTVDWEHPVFTGGTPVNIQLASFNNKCMDIQNKGIVMTAECDINSKSQSFIYDQYNRYVSATNTKLCLDGESLSELQPCSLKLTQKWLWDGDKLKNSFEDKYLTFDNDTFLLEASLSNKQKLNSSYTRVFDSSTINK</sequence>
<reference evidence="3 4" key="1">
    <citation type="submission" date="2018-06" db="EMBL/GenBank/DDBJ databases">
        <authorList>
            <consortium name="Pathogen Informatics"/>
            <person name="Doyle S."/>
        </authorList>
    </citation>
    <scope>NUCLEOTIDE SEQUENCE [LARGE SCALE GENOMIC DNA]</scope>
    <source>
        <strain evidence="3 4">NCTC11647</strain>
    </source>
</reference>
<dbReference type="InterPro" id="IPR022220">
    <property type="entry name" value="Hemolysin_N"/>
</dbReference>
<dbReference type="Pfam" id="PF07968">
    <property type="entry name" value="Leukocidin"/>
    <property type="match status" value="1"/>
</dbReference>
<accession>A0A2T3Q2M8</accession>
<evidence type="ECO:0000313" key="4">
    <source>
        <dbReference type="Proteomes" id="UP000251647"/>
    </source>
</evidence>
<gene>
    <name evidence="3" type="primary">hlyA_2</name>
    <name evidence="3" type="ORF">NCTC11647_04321</name>
</gene>
<dbReference type="InterPro" id="IPR043080">
    <property type="entry name" value="Hemolysin_N_sf"/>
</dbReference>
<dbReference type="RefSeq" id="WP_005307016.1">
    <property type="nucleotide sequence ID" value="NZ_PYOG01000069.1"/>
</dbReference>
<dbReference type="SUPFAM" id="SSF50370">
    <property type="entry name" value="Ricin B-like lectins"/>
    <property type="match status" value="1"/>
</dbReference>
<dbReference type="Proteomes" id="UP000251647">
    <property type="component" value="Unassembled WGS sequence"/>
</dbReference>
<evidence type="ECO:0000256" key="1">
    <source>
        <dbReference type="ARBA" id="ARBA00022729"/>
    </source>
</evidence>
<dbReference type="EMBL" id="UATL01000008">
    <property type="protein sequence ID" value="SPY45976.1"/>
    <property type="molecule type" value="Genomic_DNA"/>
</dbReference>
<keyword evidence="1" id="KW-0732">Signal</keyword>
<dbReference type="SMART" id="SM00458">
    <property type="entry name" value="RICIN"/>
    <property type="match status" value="1"/>
</dbReference>
<dbReference type="SUPFAM" id="SSF56959">
    <property type="entry name" value="Leukocidin-like"/>
    <property type="match status" value="1"/>
</dbReference>
<dbReference type="PROSITE" id="PS50231">
    <property type="entry name" value="RICIN_B_LECTIN"/>
    <property type="match status" value="1"/>
</dbReference>
<dbReference type="InterPro" id="IPR016183">
    <property type="entry name" value="Leukocidin/Hemolysin_toxin"/>
</dbReference>
<evidence type="ECO:0000313" key="3">
    <source>
        <dbReference type="EMBL" id="SPY45976.1"/>
    </source>
</evidence>
<dbReference type="GO" id="GO:0051715">
    <property type="term" value="P:cytolysis in another organism"/>
    <property type="evidence" value="ECO:0007669"/>
    <property type="project" value="InterPro"/>
</dbReference>